<dbReference type="NCBIfam" id="TIGR00275">
    <property type="entry name" value="aminoacetone oxidase family FAD-binding enzyme"/>
    <property type="match status" value="1"/>
</dbReference>
<dbReference type="InterPro" id="IPR023166">
    <property type="entry name" value="BaiN-like_dom_sf"/>
</dbReference>
<gene>
    <name evidence="6" type="ORF">RCZ01_04710</name>
</gene>
<evidence type="ECO:0000259" key="4">
    <source>
        <dbReference type="Pfam" id="PF03486"/>
    </source>
</evidence>
<dbReference type="PANTHER" id="PTHR42887">
    <property type="entry name" value="OS12G0638800 PROTEIN"/>
    <property type="match status" value="1"/>
</dbReference>
<proteinExistence type="predicted"/>
<keyword evidence="7" id="KW-1185">Reference proteome</keyword>
<feature type="domain" description="RsdA/BaiN/AoA(So)-like Rossmann fold-like" evidence="4">
    <location>
        <begin position="3"/>
        <end position="406"/>
    </location>
</feature>
<dbReference type="SUPFAM" id="SSF160996">
    <property type="entry name" value="HI0933 insert domain-like"/>
    <property type="match status" value="1"/>
</dbReference>
<reference evidence="7" key="1">
    <citation type="journal article" date="2020" name="Int. J. Syst. Evol. Microbiol.">
        <title>Capnocytophaga felis sp. nov. isolated from the feline oral cavity.</title>
        <authorList>
            <person name="Suzuki M."/>
            <person name="Umeda K."/>
            <person name="Kimura M."/>
            <person name="Imaoka K."/>
            <person name="Morikawa S."/>
            <person name="Maeda K."/>
        </authorList>
    </citation>
    <scope>NUCLEOTIDE SEQUENCE [LARGE SCALE GENOMIC DNA]</scope>
    <source>
        <strain evidence="7">KC07070</strain>
    </source>
</reference>
<dbReference type="RefSeq" id="WP_155283864.1">
    <property type="nucleotide sequence ID" value="NZ_BLBC01000005.1"/>
</dbReference>
<dbReference type="SUPFAM" id="SSF51905">
    <property type="entry name" value="FAD/NAD(P)-binding domain"/>
    <property type="match status" value="1"/>
</dbReference>
<dbReference type="PANTHER" id="PTHR42887:SF2">
    <property type="entry name" value="OS12G0638800 PROTEIN"/>
    <property type="match status" value="1"/>
</dbReference>
<dbReference type="PRINTS" id="PR00411">
    <property type="entry name" value="PNDRDTASEI"/>
</dbReference>
<organism evidence="6 7">
    <name type="scientific">Capnocytophaga felis</name>
    <dbReference type="NCBI Taxonomy" id="2267611"/>
    <lineage>
        <taxon>Bacteria</taxon>
        <taxon>Pseudomonadati</taxon>
        <taxon>Bacteroidota</taxon>
        <taxon>Flavobacteriia</taxon>
        <taxon>Flavobacteriales</taxon>
        <taxon>Flavobacteriaceae</taxon>
        <taxon>Capnocytophaga</taxon>
    </lineage>
</organism>
<dbReference type="Pfam" id="PF03486">
    <property type="entry name" value="HI0933_like"/>
    <property type="match status" value="1"/>
</dbReference>
<dbReference type="InterPro" id="IPR055178">
    <property type="entry name" value="RsdA/BaiN/AoA(So)-like_dom"/>
</dbReference>
<accession>A0A5M4B6E4</accession>
<evidence type="ECO:0000313" key="6">
    <source>
        <dbReference type="EMBL" id="GET45169.1"/>
    </source>
</evidence>
<feature type="domain" description="RsdA/BaiN/AoA(So)-like insert" evidence="5">
    <location>
        <begin position="184"/>
        <end position="353"/>
    </location>
</feature>
<sequence>MFDVLIIGGGAAGFFTAINCAEKNPLLRIGIIEKGKDVLTKVKISGGGRCNLTHAEFIPQNLVKNYPRGEKELLSPFHRFMCGDTIEWFENRGVHLKTEPDGRIFPASNSSQTIIDCFIRLSKQFKIELLTSQNVTRFFRSENGWEVSTNARTFFTKKLVITTGSNPKIWKLLAELGHTIVPPVPSLFTFNTSDLFIKDLAGIAVMSQVMLRDNEGKSLKIKSIAPLLITHWGFSGPAVLKLSAWGARILAERNYQCILEVNWLVNDSEEIHTEEVISLLQKIKQNQPRKMLQNTSIFNLPKRLWNRLLEKGGVNPNELWSEVSKAQIRHLAQALTSSQFKIEGKSTFKEEFVIAGGVSLSEINFKTFESKLLKDLYLAGEVIDVDAITGGFNFQNAWTGGYLIAQAIVDKLNTK</sequence>
<dbReference type="PRINTS" id="PR00368">
    <property type="entry name" value="FADPNR"/>
</dbReference>
<dbReference type="Proteomes" id="UP000398217">
    <property type="component" value="Unassembled WGS sequence"/>
</dbReference>
<evidence type="ECO:0000313" key="7">
    <source>
        <dbReference type="Proteomes" id="UP000398217"/>
    </source>
</evidence>
<dbReference type="InterPro" id="IPR036188">
    <property type="entry name" value="FAD/NAD-bd_sf"/>
</dbReference>
<dbReference type="InterPro" id="IPR004792">
    <property type="entry name" value="BaiN-like"/>
</dbReference>
<protein>
    <submittedName>
        <fullName evidence="6">Flavoprotein</fullName>
    </submittedName>
</protein>
<dbReference type="Gene3D" id="1.10.8.260">
    <property type="entry name" value="HI0933 insert domain-like"/>
    <property type="match status" value="1"/>
</dbReference>
<keyword evidence="2" id="KW-0285">Flavoprotein</keyword>
<dbReference type="Gene3D" id="3.50.50.60">
    <property type="entry name" value="FAD/NAD(P)-binding domain"/>
    <property type="match status" value="1"/>
</dbReference>
<keyword evidence="3" id="KW-0274">FAD</keyword>
<comment type="caution">
    <text evidence="6">The sequence shown here is derived from an EMBL/GenBank/DDBJ whole genome shotgun (WGS) entry which is preliminary data.</text>
</comment>
<evidence type="ECO:0000259" key="5">
    <source>
        <dbReference type="Pfam" id="PF22780"/>
    </source>
</evidence>
<dbReference type="OrthoDB" id="9773233at2"/>
<dbReference type="Gene3D" id="2.40.30.10">
    <property type="entry name" value="Translation factors"/>
    <property type="match status" value="1"/>
</dbReference>
<evidence type="ECO:0000256" key="3">
    <source>
        <dbReference type="ARBA" id="ARBA00022827"/>
    </source>
</evidence>
<evidence type="ECO:0000256" key="1">
    <source>
        <dbReference type="ARBA" id="ARBA00001974"/>
    </source>
</evidence>
<name>A0A5M4B6E4_9FLAO</name>
<dbReference type="InterPro" id="IPR057661">
    <property type="entry name" value="RsdA/BaiN/AoA(So)_Rossmann"/>
</dbReference>
<evidence type="ECO:0000256" key="2">
    <source>
        <dbReference type="ARBA" id="ARBA00022630"/>
    </source>
</evidence>
<comment type="cofactor">
    <cofactor evidence="1">
        <name>FAD</name>
        <dbReference type="ChEBI" id="CHEBI:57692"/>
    </cofactor>
</comment>
<dbReference type="EMBL" id="BLBC01000005">
    <property type="protein sequence ID" value="GET45169.1"/>
    <property type="molecule type" value="Genomic_DNA"/>
</dbReference>
<dbReference type="AlphaFoldDB" id="A0A5M4B6E4"/>
<dbReference type="Pfam" id="PF22780">
    <property type="entry name" value="HI0933_like_1st"/>
    <property type="match status" value="1"/>
</dbReference>